<proteinExistence type="predicted"/>
<evidence type="ECO:0000313" key="4">
    <source>
        <dbReference type="Proteomes" id="UP000202922"/>
    </source>
</evidence>
<keyword evidence="4" id="KW-1185">Reference proteome</keyword>
<name>A0A238JYZ0_9RHOB</name>
<dbReference type="RefSeq" id="WP_093966718.1">
    <property type="nucleotide sequence ID" value="NZ_FXYE01000001.1"/>
</dbReference>
<dbReference type="Proteomes" id="UP000202922">
    <property type="component" value="Unassembled WGS sequence"/>
</dbReference>
<gene>
    <name evidence="3" type="ORF">COL8621_01630</name>
</gene>
<organism evidence="3 4">
    <name type="scientific">Actibacterium lipolyticum</name>
    <dbReference type="NCBI Taxonomy" id="1524263"/>
    <lineage>
        <taxon>Bacteria</taxon>
        <taxon>Pseudomonadati</taxon>
        <taxon>Pseudomonadota</taxon>
        <taxon>Alphaproteobacteria</taxon>
        <taxon>Rhodobacterales</taxon>
        <taxon>Roseobacteraceae</taxon>
        <taxon>Actibacterium</taxon>
    </lineage>
</organism>
<dbReference type="InterPro" id="IPR012640">
    <property type="entry name" value="Membr_lipoprot_lipid_attach_CS"/>
</dbReference>
<evidence type="ECO:0000256" key="1">
    <source>
        <dbReference type="ARBA" id="ARBA00017922"/>
    </source>
</evidence>
<dbReference type="Pfam" id="PF08139">
    <property type="entry name" value="LPAM_1"/>
    <property type="match status" value="1"/>
</dbReference>
<reference evidence="4" key="1">
    <citation type="submission" date="2017-05" db="EMBL/GenBank/DDBJ databases">
        <authorList>
            <person name="Rodrigo-Torres L."/>
            <person name="Arahal R. D."/>
            <person name="Lucena T."/>
        </authorList>
    </citation>
    <scope>NUCLEOTIDE SEQUENCE [LARGE SCALE GENOMIC DNA]</scope>
    <source>
        <strain evidence="4">CECT 8621</strain>
    </source>
</reference>
<evidence type="ECO:0000313" key="3">
    <source>
        <dbReference type="EMBL" id="SMX35062.1"/>
    </source>
</evidence>
<keyword evidence="2" id="KW-0732">Signal</keyword>
<dbReference type="AlphaFoldDB" id="A0A238JYZ0"/>
<dbReference type="PROSITE" id="PS51257">
    <property type="entry name" value="PROKAR_LIPOPROTEIN"/>
    <property type="match status" value="1"/>
</dbReference>
<dbReference type="EMBL" id="FXYE01000001">
    <property type="protein sequence ID" value="SMX35062.1"/>
    <property type="molecule type" value="Genomic_DNA"/>
</dbReference>
<sequence length="38" mass="3874">MKRTLLIVGLLLAVAGCSTVEGMGEDISSGARAVRNAL</sequence>
<accession>A0A238JYZ0</accession>
<evidence type="ECO:0000256" key="2">
    <source>
        <dbReference type="ARBA" id="ARBA00022729"/>
    </source>
</evidence>
<protein>
    <recommendedName>
        <fullName evidence="1">Type IV secretion system putative lipoprotein virB7</fullName>
    </recommendedName>
</protein>